<dbReference type="RefSeq" id="WP_275844914.1">
    <property type="nucleotide sequence ID" value="NZ_CP135996.1"/>
</dbReference>
<dbReference type="InterPro" id="IPR036388">
    <property type="entry name" value="WH-like_DNA-bd_sf"/>
</dbReference>
<dbReference type="AlphaFoldDB" id="A0AA97DB40"/>
<dbReference type="Proteomes" id="UP001300604">
    <property type="component" value="Chromosome"/>
</dbReference>
<gene>
    <name evidence="1" type="ORF">PXC00_00500</name>
</gene>
<reference evidence="2" key="1">
    <citation type="submission" date="2024-06" db="EMBL/GenBank/DDBJ databases">
        <title>Caproicibacterium argilliputei sp. nov, a novel caproic acid producing anaerobic bacterium isolated from pit mud.</title>
        <authorList>
            <person name="Zeng C."/>
        </authorList>
    </citation>
    <scope>NUCLEOTIDE SEQUENCE [LARGE SCALE GENOMIC DNA]</scope>
    <source>
        <strain evidence="2">ZCY20-5</strain>
    </source>
</reference>
<dbReference type="Gene3D" id="1.10.10.10">
    <property type="entry name" value="Winged helix-like DNA-binding domain superfamily/Winged helix DNA-binding domain"/>
    <property type="match status" value="1"/>
</dbReference>
<sequence>MDCMRILTNRQLNSSAKLVYLALCERTRREAKQGAAGAFIIYPELELGQALSLSRNTVVNAMQQLKKAGFVKQVKGCGTPAQLYLNDYMNTFGGYQNEF</sequence>
<keyword evidence="2" id="KW-1185">Reference proteome</keyword>
<dbReference type="SUPFAM" id="SSF46785">
    <property type="entry name" value="Winged helix' DNA-binding domain"/>
    <property type="match status" value="1"/>
</dbReference>
<organism evidence="1 2">
    <name type="scientific">Caproicibacterium argilliputei</name>
    <dbReference type="NCBI Taxonomy" id="3030016"/>
    <lineage>
        <taxon>Bacteria</taxon>
        <taxon>Bacillati</taxon>
        <taxon>Bacillota</taxon>
        <taxon>Clostridia</taxon>
        <taxon>Eubacteriales</taxon>
        <taxon>Oscillospiraceae</taxon>
        <taxon>Caproicibacterium</taxon>
    </lineage>
</organism>
<evidence type="ECO:0000313" key="1">
    <source>
        <dbReference type="EMBL" id="WOC32380.1"/>
    </source>
</evidence>
<dbReference type="KEGG" id="carl:PXC00_00500"/>
<protein>
    <recommendedName>
        <fullName evidence="3">Helix-turn-helix domain-containing protein</fullName>
    </recommendedName>
</protein>
<dbReference type="EMBL" id="CP135996">
    <property type="protein sequence ID" value="WOC32380.1"/>
    <property type="molecule type" value="Genomic_DNA"/>
</dbReference>
<proteinExistence type="predicted"/>
<evidence type="ECO:0008006" key="3">
    <source>
        <dbReference type="Google" id="ProtNLM"/>
    </source>
</evidence>
<reference evidence="1 2" key="2">
    <citation type="submission" date="2024-06" db="EMBL/GenBank/DDBJ databases">
        <title>Caproicibacterium argilliputei sp. nov, a novel caproic acid producing anaerobic bacterium isolated from pit mud.</title>
        <authorList>
            <person name="Xia S."/>
        </authorList>
    </citation>
    <scope>NUCLEOTIDE SEQUENCE [LARGE SCALE GENOMIC DNA]</scope>
    <source>
        <strain evidence="1 2">ZCY20-5</strain>
    </source>
</reference>
<name>A0AA97DB40_9FIRM</name>
<dbReference type="InterPro" id="IPR036390">
    <property type="entry name" value="WH_DNA-bd_sf"/>
</dbReference>
<evidence type="ECO:0000313" key="2">
    <source>
        <dbReference type="Proteomes" id="UP001300604"/>
    </source>
</evidence>
<accession>A0AA97DB40</accession>